<dbReference type="EMBL" id="BDRX01000079">
    <property type="protein sequence ID" value="GBF96409.1"/>
    <property type="molecule type" value="Genomic_DNA"/>
</dbReference>
<sequence>MASSPRRGDKAGGGGEENGAGARAEAAAGGSSLAAAADRAARAVGFEVPPAGAQSSDAPSPEAAASMGPGPGMVAGIDDVIAGAASGDRAKVAEGVSEAAGDATAGRPSEAHDSPAGMGARPKGGGPPREESDAPPSPPPPPPTLYFAGSDLAYQ</sequence>
<protein>
    <submittedName>
        <fullName evidence="2">Uncharacterized protein</fullName>
    </submittedName>
</protein>
<accession>A0A2V0PA19</accession>
<evidence type="ECO:0000313" key="3">
    <source>
        <dbReference type="Proteomes" id="UP000247498"/>
    </source>
</evidence>
<gene>
    <name evidence="2" type="ORF">Rsub_09208</name>
</gene>
<feature type="compositionally biased region" description="Low complexity" evidence="1">
    <location>
        <begin position="53"/>
        <end position="66"/>
    </location>
</feature>
<evidence type="ECO:0000313" key="2">
    <source>
        <dbReference type="EMBL" id="GBF96409.1"/>
    </source>
</evidence>
<organism evidence="2 3">
    <name type="scientific">Raphidocelis subcapitata</name>
    <dbReference type="NCBI Taxonomy" id="307507"/>
    <lineage>
        <taxon>Eukaryota</taxon>
        <taxon>Viridiplantae</taxon>
        <taxon>Chlorophyta</taxon>
        <taxon>core chlorophytes</taxon>
        <taxon>Chlorophyceae</taxon>
        <taxon>CS clade</taxon>
        <taxon>Sphaeropleales</taxon>
        <taxon>Selenastraceae</taxon>
        <taxon>Raphidocelis</taxon>
    </lineage>
</organism>
<feature type="compositionally biased region" description="Low complexity" evidence="1">
    <location>
        <begin position="19"/>
        <end position="38"/>
    </location>
</feature>
<dbReference type="InParanoid" id="A0A2V0PA19"/>
<keyword evidence="3" id="KW-1185">Reference proteome</keyword>
<evidence type="ECO:0000256" key="1">
    <source>
        <dbReference type="SAM" id="MobiDB-lite"/>
    </source>
</evidence>
<feature type="compositionally biased region" description="Pro residues" evidence="1">
    <location>
        <begin position="135"/>
        <end position="144"/>
    </location>
</feature>
<feature type="region of interest" description="Disordered" evidence="1">
    <location>
        <begin position="1"/>
        <end position="155"/>
    </location>
</feature>
<name>A0A2V0PA19_9CHLO</name>
<dbReference type="Proteomes" id="UP000247498">
    <property type="component" value="Unassembled WGS sequence"/>
</dbReference>
<dbReference type="AlphaFoldDB" id="A0A2V0PA19"/>
<feature type="compositionally biased region" description="Basic and acidic residues" evidence="1">
    <location>
        <begin position="1"/>
        <end position="10"/>
    </location>
</feature>
<proteinExistence type="predicted"/>
<comment type="caution">
    <text evidence="2">The sequence shown here is derived from an EMBL/GenBank/DDBJ whole genome shotgun (WGS) entry which is preliminary data.</text>
</comment>
<reference evidence="2 3" key="1">
    <citation type="journal article" date="2018" name="Sci. Rep.">
        <title>Raphidocelis subcapitata (=Pseudokirchneriella subcapitata) provides an insight into genome evolution and environmental adaptations in the Sphaeropleales.</title>
        <authorList>
            <person name="Suzuki S."/>
            <person name="Yamaguchi H."/>
            <person name="Nakajima N."/>
            <person name="Kawachi M."/>
        </authorList>
    </citation>
    <scope>NUCLEOTIDE SEQUENCE [LARGE SCALE GENOMIC DNA]</scope>
    <source>
        <strain evidence="2 3">NIES-35</strain>
    </source>
</reference>